<dbReference type="Gene3D" id="3.90.70.10">
    <property type="entry name" value="Cysteine proteinases"/>
    <property type="match status" value="1"/>
</dbReference>
<accession>A0A024TVF9</accession>
<evidence type="ECO:0000256" key="5">
    <source>
        <dbReference type="ARBA" id="ARBA00022801"/>
    </source>
</evidence>
<dbReference type="AlphaFoldDB" id="A0A024TVF9"/>
<proteinExistence type="inferred from homology"/>
<name>A0A024TVF9_9STRA</name>
<dbReference type="InterPro" id="IPR050164">
    <property type="entry name" value="Peptidase_C19"/>
</dbReference>
<dbReference type="PROSITE" id="PS00973">
    <property type="entry name" value="USP_2"/>
    <property type="match status" value="1"/>
</dbReference>
<comment type="similarity">
    <text evidence="2">Belongs to the peptidase C19 family.</text>
</comment>
<dbReference type="Pfam" id="PF00443">
    <property type="entry name" value="UCH"/>
    <property type="match status" value="1"/>
</dbReference>
<gene>
    <name evidence="7" type="ORF">H310_08895</name>
</gene>
<protein>
    <recommendedName>
        <fullName evidence="3">ubiquitinyl hydrolase 1</fullName>
        <ecNumber evidence="3">3.4.19.12</ecNumber>
    </recommendedName>
</protein>
<evidence type="ECO:0000259" key="6">
    <source>
        <dbReference type="PROSITE" id="PS50235"/>
    </source>
</evidence>
<organism evidence="7">
    <name type="scientific">Aphanomyces invadans</name>
    <dbReference type="NCBI Taxonomy" id="157072"/>
    <lineage>
        <taxon>Eukaryota</taxon>
        <taxon>Sar</taxon>
        <taxon>Stramenopiles</taxon>
        <taxon>Oomycota</taxon>
        <taxon>Saprolegniomycetes</taxon>
        <taxon>Saprolegniales</taxon>
        <taxon>Verrucalvaceae</taxon>
        <taxon>Aphanomyces</taxon>
    </lineage>
</organism>
<dbReference type="VEuPathDB" id="FungiDB:H310_08895"/>
<dbReference type="GO" id="GO:0005829">
    <property type="term" value="C:cytosol"/>
    <property type="evidence" value="ECO:0007669"/>
    <property type="project" value="TreeGrafter"/>
</dbReference>
<keyword evidence="5" id="KW-0378">Hydrolase</keyword>
<comment type="catalytic activity">
    <reaction evidence="1">
        <text>Thiol-dependent hydrolysis of ester, thioester, amide, peptide and isopeptide bonds formed by the C-terminal Gly of ubiquitin (a 76-residue protein attached to proteins as an intracellular targeting signal).</text>
        <dbReference type="EC" id="3.4.19.12"/>
    </reaction>
</comment>
<dbReference type="InterPro" id="IPR018200">
    <property type="entry name" value="USP_CS"/>
</dbReference>
<sequence>MGNGISSGSRPSGGNEVSLAQIPENEKFFGLENFGNTCYCNAVLQVLYFCAPLRAHLLSHVQQKGLAKRKLDVKDKTLLDCMAELFHKISMQKKAMGYVTPKTFVARLQLDNEMFRGSMHQDAHEFLNFVLNAMCDQVEAELKAATGLTSSVVSAPPSPTSPSSASPSPYKTWVHEIFEGVLTNETKCLGCSTITNRDEAFLDLSVEIEPNTSLTACLKKFGAVETLAGNDRFFCDTCHALQDAEKRMHMKRIPHVLALHLKRFKYMEESQSFAKLFHRILFPSELKLPRVLTDAASLDSTKVYQLFGVVIHIGNGMDHGHYVSMVRCQDVWVVFDDESVQMVEDDMLEQCVGFSDEDPNAIPSNTATGYLLFYTLLD</sequence>
<evidence type="ECO:0000256" key="1">
    <source>
        <dbReference type="ARBA" id="ARBA00000707"/>
    </source>
</evidence>
<dbReference type="InterPro" id="IPR001394">
    <property type="entry name" value="Peptidase_C19_UCH"/>
</dbReference>
<dbReference type="SUPFAM" id="SSF54001">
    <property type="entry name" value="Cysteine proteinases"/>
    <property type="match status" value="1"/>
</dbReference>
<feature type="domain" description="USP" evidence="6">
    <location>
        <begin position="29"/>
        <end position="377"/>
    </location>
</feature>
<dbReference type="EC" id="3.4.19.12" evidence="3"/>
<dbReference type="GO" id="GO:0006508">
    <property type="term" value="P:proteolysis"/>
    <property type="evidence" value="ECO:0007669"/>
    <property type="project" value="UniProtKB-KW"/>
</dbReference>
<dbReference type="PROSITE" id="PS00972">
    <property type="entry name" value="USP_1"/>
    <property type="match status" value="1"/>
</dbReference>
<dbReference type="OrthoDB" id="27652at2759"/>
<dbReference type="PROSITE" id="PS50235">
    <property type="entry name" value="USP_3"/>
    <property type="match status" value="1"/>
</dbReference>
<dbReference type="STRING" id="157072.A0A024TVF9"/>
<dbReference type="GeneID" id="20085945"/>
<evidence type="ECO:0000256" key="2">
    <source>
        <dbReference type="ARBA" id="ARBA00009085"/>
    </source>
</evidence>
<dbReference type="eggNOG" id="KOG1864">
    <property type="taxonomic scope" value="Eukaryota"/>
</dbReference>
<evidence type="ECO:0000256" key="3">
    <source>
        <dbReference type="ARBA" id="ARBA00012759"/>
    </source>
</evidence>
<dbReference type="EMBL" id="KI913970">
    <property type="protein sequence ID" value="ETV98160.1"/>
    <property type="molecule type" value="Genomic_DNA"/>
</dbReference>
<dbReference type="InterPro" id="IPR038765">
    <property type="entry name" value="Papain-like_cys_pep_sf"/>
</dbReference>
<dbReference type="GO" id="GO:0016579">
    <property type="term" value="P:protein deubiquitination"/>
    <property type="evidence" value="ECO:0007669"/>
    <property type="project" value="InterPro"/>
</dbReference>
<keyword evidence="4" id="KW-0645">Protease</keyword>
<dbReference type="GO" id="GO:0004843">
    <property type="term" value="F:cysteine-type deubiquitinase activity"/>
    <property type="evidence" value="ECO:0007669"/>
    <property type="project" value="UniProtKB-EC"/>
</dbReference>
<reference evidence="7" key="1">
    <citation type="submission" date="2013-12" db="EMBL/GenBank/DDBJ databases">
        <title>The Genome Sequence of Aphanomyces invadans NJM9701.</title>
        <authorList>
            <consortium name="The Broad Institute Genomics Platform"/>
            <person name="Russ C."/>
            <person name="Tyler B."/>
            <person name="van West P."/>
            <person name="Dieguez-Uribeondo J."/>
            <person name="Young S.K."/>
            <person name="Zeng Q."/>
            <person name="Gargeya S."/>
            <person name="Fitzgerald M."/>
            <person name="Abouelleil A."/>
            <person name="Alvarado L."/>
            <person name="Chapman S.B."/>
            <person name="Gainer-Dewar J."/>
            <person name="Goldberg J."/>
            <person name="Griggs A."/>
            <person name="Gujja S."/>
            <person name="Hansen M."/>
            <person name="Howarth C."/>
            <person name="Imamovic A."/>
            <person name="Ireland A."/>
            <person name="Larimer J."/>
            <person name="McCowan C."/>
            <person name="Murphy C."/>
            <person name="Pearson M."/>
            <person name="Poon T.W."/>
            <person name="Priest M."/>
            <person name="Roberts A."/>
            <person name="Saif S."/>
            <person name="Shea T."/>
            <person name="Sykes S."/>
            <person name="Wortman J."/>
            <person name="Nusbaum C."/>
            <person name="Birren B."/>
        </authorList>
    </citation>
    <scope>NUCLEOTIDE SEQUENCE [LARGE SCALE GENOMIC DNA]</scope>
    <source>
        <strain evidence="7">NJM9701</strain>
    </source>
</reference>
<dbReference type="GO" id="GO:0005634">
    <property type="term" value="C:nucleus"/>
    <property type="evidence" value="ECO:0007669"/>
    <property type="project" value="TreeGrafter"/>
</dbReference>
<dbReference type="PANTHER" id="PTHR24006">
    <property type="entry name" value="UBIQUITIN CARBOXYL-TERMINAL HYDROLASE"/>
    <property type="match status" value="1"/>
</dbReference>
<evidence type="ECO:0000313" key="7">
    <source>
        <dbReference type="EMBL" id="ETV98160.1"/>
    </source>
</evidence>
<evidence type="ECO:0000256" key="4">
    <source>
        <dbReference type="ARBA" id="ARBA00022670"/>
    </source>
</evidence>
<dbReference type="InterPro" id="IPR028889">
    <property type="entry name" value="USP"/>
</dbReference>
<dbReference type="PANTHER" id="PTHR24006:SF733">
    <property type="entry name" value="RE52890P"/>
    <property type="match status" value="1"/>
</dbReference>
<dbReference type="RefSeq" id="XP_008873035.1">
    <property type="nucleotide sequence ID" value="XM_008874813.1"/>
</dbReference>